<evidence type="ECO:0000313" key="6">
    <source>
        <dbReference type="Proteomes" id="UP000327493"/>
    </source>
</evidence>
<dbReference type="Proteomes" id="UP000327493">
    <property type="component" value="Chromosome 22"/>
</dbReference>
<comment type="caution">
    <text evidence="5">The sequence shown here is derived from an EMBL/GenBank/DDBJ whole genome shotgun (WGS) entry which is preliminary data.</text>
</comment>
<dbReference type="PRINTS" id="PR01705">
    <property type="entry name" value="TSP1REPEAT"/>
</dbReference>
<dbReference type="FunFam" id="2.20.100.10:FF:000001">
    <property type="entry name" value="semaphorin-5A isoform X1"/>
    <property type="match status" value="1"/>
</dbReference>
<feature type="region of interest" description="Disordered" evidence="3">
    <location>
        <begin position="1834"/>
        <end position="1864"/>
    </location>
</feature>
<feature type="domain" description="TIL" evidence="4">
    <location>
        <begin position="1626"/>
        <end position="1681"/>
    </location>
</feature>
<dbReference type="EMBL" id="VOFY01000022">
    <property type="protein sequence ID" value="KAA8580474.1"/>
    <property type="molecule type" value="Genomic_DNA"/>
</dbReference>
<dbReference type="Pfam" id="PF00090">
    <property type="entry name" value="TSP_1"/>
    <property type="match status" value="12"/>
</dbReference>
<dbReference type="Gene3D" id="2.20.100.10">
    <property type="entry name" value="Thrombospondin type-1 (TSP1) repeat"/>
    <property type="match status" value="12"/>
</dbReference>
<accession>A0A5J5CEV6</accession>
<dbReference type="PANTHER" id="PTHR22906:SF21">
    <property type="entry name" value="SEMA DOMAIN-CONTAINING PROTEIN"/>
    <property type="match status" value="1"/>
</dbReference>
<dbReference type="SUPFAM" id="SSF57567">
    <property type="entry name" value="Serine protease inhibitors"/>
    <property type="match status" value="6"/>
</dbReference>
<dbReference type="FunFam" id="2.20.100.10:FF:000080">
    <property type="entry name" value="SCO-spondin"/>
    <property type="match status" value="1"/>
</dbReference>
<dbReference type="FunFam" id="2.20.100.10:FF:000007">
    <property type="entry name" value="Thrombospondin 1"/>
    <property type="match status" value="1"/>
</dbReference>
<keyword evidence="2" id="KW-1015">Disulfide bond</keyword>
<feature type="domain" description="TIL" evidence="4">
    <location>
        <begin position="527"/>
        <end position="576"/>
    </location>
</feature>
<dbReference type="FunFam" id="2.20.100.10:FF:000002">
    <property type="entry name" value="Unc-5 netrin receptor C"/>
    <property type="match status" value="2"/>
</dbReference>
<gene>
    <name evidence="5" type="ORF">FQN60_013432</name>
</gene>
<sequence length="1864" mass="199357">MSQWTAWSACSVSCGLGSLFRQRDILREALPSGACGGAQFDSRSCFPKACPVNGHWSEWTEWSECDTQCGGGVRQRNRTCSAPPPKNGGLDCKGMTLQSQSCNSQPCTKDISTQTGCVNSMVLVTEADCHAGRVEPCPPTCSHLSLTSNCTAACILGCRCPDGLYLQDGRCVNASQCVCLWDGRTLQPGQTVSRDQCTTWSQVNPAGAVRIQPCAGDSSGVRPCSSPCLAGQHGHLGHSVHQSVTLASKQESDSATHPLHSMGAADAPGHKCRQETATPTPAQCATACYDGCYCALGFYLLNGSCVPLAQCPCYHQGELYPADVKDPWSAWSECSVTCGGGYRSRTRGPIRIHGTTHQFSACNLQPCGGGMVCPPGQKWKQCVTGAVTCTDLTMDLNRNCTPGCQCPNGTVQQDGVCVRESNCRCDLDEEKFKPGDIVPLNCNNCTCEAGKLVNCSQVSCSGDGGWSQWSNWTECTKSCGGGVRSRRRECDSPHPEGEGNYCEGRGTDVIACNTDHCPVAPCTQVPGTVFSSCGPSCPRSCDDLAYCEWQCEPGCYCTGGKVLSANGTVCVAKEDCPCMELSTGQRLEPGETTVAPDGSLVRVGGSTAPDTPVQCQVAGASGQSGLHAPGPVDRSRCPATGAVAVLSPKLKERPALENRKYTMGSEFKSRDSPALSSPSVLSMVLGVPGQRGQSVMGAPGRPFAPESVTALPLGSEGCPVSEKAGRAAVAMTMSLLAQTVVEAKKNGLVESPVLAPVQISMVTRSAWTPLGADRPVVVRVTWFCRMGLGFCGVNQSLVVMLMVAGANGGPGPSARSLVEEESSSGDASVITRPLRAVGEAVLESLNSRKIATYTCAQTLWARGSPGLSGLYVRSAVVEDNRAARASAALYLAAAPVARARPATPKSASKWAALLAGCTGSVNEVKAVHSAALKSAAGRAATLMAARKAATAPCTPTNTTVSAYRSVHAWWTKSFWPLCRVFLSRQSHLCSSITSLREWNFSLETHCFTTAAPVDGGLSPWGPWSPCSLSCGGLGLKSRFKSCTQPAPAHGGRDCQGPRQETTYCQAPDCPVIVGPTEEPVLPDEDAGFSSWSLWSPCTKTCTDALSPAMKSRHRQCVRPPCSGSSHQEKACNLPLCSDGDDICVGTDCVGRNCSWTEWGEWSFCSRSCGVGQQQRIRAFIRPQINGSWCEDILGGNLEHRFCNIRPCRVDGGWSRWSPWSRCDKGCGGGRSIRTRSCSSPPPKNGGKKCEGEKNQVKPCNTKPCDEKGCPLGQEFVVCANQCPQRCSDLQQGIECYGNTTECQPGCRCPKGLLQQDEVCVQLWQCDCVDSLGQIWAAGSWHQVDCNNCSCSDGQLFCTNNSCQATCVWSSWSSWALCSVSCGQGQRTRYRSLIPETEGANCHFEEVQHKNCDPGPCPPLCLHDDQELRVGDTWLQGECKQCTCSPEGNICQGIDCRVDGGWTPWSVWSDCSVTCSQGAQVRTRACINPPPRNNGTHCSGPDRETQDCHTPPCLDDLCPWSPWSPCSQSCGAGSVSRRRVCVCEEGGDAECPTGIEVERNREETQLCYHQPCPGCPMSQWSVWSQCSCVSQRQQRYRVALSPATRGQQCTPVEIESKTCSLSQCGDCEAPLVYSACGEPCEKQCALQGQADLCLGVRECTPGCYCPQGMLQQNGSCVPSEECGCVHLQHHASGQPPTPVTVPQGATVTVGCSTCLCHGGTFQCDIRECEVIISEWSEWTPCSPCVPFSFLQNRTSQAGVISGNNMVSVQRRFRACLDLDSGLPVSREEEESQCPEPMVEERLCPDVNICKVMARRKAAMTDDHLSFACAKGSKRGEHRATSTRSRSHARSLRVLMGRNLQPPCKK</sequence>
<keyword evidence="1" id="KW-0677">Repeat</keyword>
<dbReference type="Pfam" id="PF01826">
    <property type="entry name" value="TIL"/>
    <property type="match status" value="5"/>
</dbReference>
<evidence type="ECO:0000256" key="1">
    <source>
        <dbReference type="ARBA" id="ARBA00022737"/>
    </source>
</evidence>
<protein>
    <recommendedName>
        <fullName evidence="4">TIL domain-containing protein</fullName>
    </recommendedName>
</protein>
<evidence type="ECO:0000256" key="2">
    <source>
        <dbReference type="ARBA" id="ARBA00023157"/>
    </source>
</evidence>
<evidence type="ECO:0000256" key="3">
    <source>
        <dbReference type="SAM" id="MobiDB-lite"/>
    </source>
</evidence>
<evidence type="ECO:0000313" key="5">
    <source>
        <dbReference type="EMBL" id="KAA8580474.1"/>
    </source>
</evidence>
<name>A0A5J5CEV6_9PERO</name>
<evidence type="ECO:0000259" key="4">
    <source>
        <dbReference type="Pfam" id="PF01826"/>
    </source>
</evidence>
<dbReference type="InterPro" id="IPR002919">
    <property type="entry name" value="TIL_dom"/>
</dbReference>
<dbReference type="CDD" id="cd19941">
    <property type="entry name" value="TIL"/>
    <property type="match status" value="5"/>
</dbReference>
<organism evidence="5 6">
    <name type="scientific">Etheostoma spectabile</name>
    <name type="common">orangethroat darter</name>
    <dbReference type="NCBI Taxonomy" id="54343"/>
    <lineage>
        <taxon>Eukaryota</taxon>
        <taxon>Metazoa</taxon>
        <taxon>Chordata</taxon>
        <taxon>Craniata</taxon>
        <taxon>Vertebrata</taxon>
        <taxon>Euteleostomi</taxon>
        <taxon>Actinopterygii</taxon>
        <taxon>Neopterygii</taxon>
        <taxon>Teleostei</taxon>
        <taxon>Neoteleostei</taxon>
        <taxon>Acanthomorphata</taxon>
        <taxon>Eupercaria</taxon>
        <taxon>Perciformes</taxon>
        <taxon>Percoidei</taxon>
        <taxon>Percidae</taxon>
        <taxon>Etheostomatinae</taxon>
        <taxon>Etheostoma</taxon>
    </lineage>
</organism>
<dbReference type="InterPro" id="IPR000884">
    <property type="entry name" value="TSP1_rpt"/>
</dbReference>
<dbReference type="InterPro" id="IPR036084">
    <property type="entry name" value="Ser_inhib-like_sf"/>
</dbReference>
<feature type="region of interest" description="Disordered" evidence="3">
    <location>
        <begin position="1236"/>
        <end position="1255"/>
    </location>
</feature>
<dbReference type="PANTHER" id="PTHR22906">
    <property type="entry name" value="PROPERDIN"/>
    <property type="match status" value="1"/>
</dbReference>
<feature type="domain" description="TIL" evidence="4">
    <location>
        <begin position="135"/>
        <end position="177"/>
    </location>
</feature>
<dbReference type="PROSITE" id="PS50092">
    <property type="entry name" value="TSP1"/>
    <property type="match status" value="13"/>
</dbReference>
<feature type="non-terminal residue" evidence="5">
    <location>
        <position position="1864"/>
    </location>
</feature>
<keyword evidence="6" id="KW-1185">Reference proteome</keyword>
<feature type="domain" description="TIL" evidence="4">
    <location>
        <begin position="1269"/>
        <end position="1325"/>
    </location>
</feature>
<dbReference type="InterPro" id="IPR036383">
    <property type="entry name" value="TSP1_rpt_sf"/>
</dbReference>
<feature type="domain" description="TIL" evidence="4">
    <location>
        <begin position="270"/>
        <end position="311"/>
    </location>
</feature>
<reference evidence="5 6" key="1">
    <citation type="submission" date="2019-08" db="EMBL/GenBank/DDBJ databases">
        <title>A chromosome-level genome assembly, high-density linkage maps, and genome scans reveal the genomic architecture of hybrid incompatibilities underlying speciation via character displacement in darters (Percidae: Etheostominae).</title>
        <authorList>
            <person name="Moran R.L."/>
            <person name="Catchen J.M."/>
            <person name="Fuller R.C."/>
        </authorList>
    </citation>
    <scope>NUCLEOTIDE SEQUENCE [LARGE SCALE GENOMIC DNA]</scope>
    <source>
        <strain evidence="5">EspeVRDwgs_2016</strain>
        <tissue evidence="5">Muscle</tissue>
    </source>
</reference>
<dbReference type="Gene3D" id="2.10.25.10">
    <property type="entry name" value="Laminin"/>
    <property type="match status" value="6"/>
</dbReference>
<dbReference type="SUPFAM" id="SSF82895">
    <property type="entry name" value="TSP-1 type 1 repeat"/>
    <property type="match status" value="11"/>
</dbReference>
<dbReference type="InterPro" id="IPR052065">
    <property type="entry name" value="Compl_asym_regulator"/>
</dbReference>
<dbReference type="SMART" id="SM00209">
    <property type="entry name" value="TSP1"/>
    <property type="match status" value="12"/>
</dbReference>
<proteinExistence type="predicted"/>